<dbReference type="RefSeq" id="WP_386132038.1">
    <property type="nucleotide sequence ID" value="NZ_JBHTJL010000016.1"/>
</dbReference>
<name>A0ABW3N8U4_9FLAO</name>
<dbReference type="Proteomes" id="UP001597013">
    <property type="component" value="Unassembled WGS sequence"/>
</dbReference>
<dbReference type="Pfam" id="PF02557">
    <property type="entry name" value="VanY"/>
    <property type="match status" value="1"/>
</dbReference>
<evidence type="ECO:0000259" key="1">
    <source>
        <dbReference type="Pfam" id="PF02557"/>
    </source>
</evidence>
<dbReference type="EMBL" id="JBHTJL010000016">
    <property type="protein sequence ID" value="MFD1064074.1"/>
    <property type="molecule type" value="Genomic_DNA"/>
</dbReference>
<evidence type="ECO:0000313" key="2">
    <source>
        <dbReference type="EMBL" id="MFD1064074.1"/>
    </source>
</evidence>
<proteinExistence type="predicted"/>
<protein>
    <submittedName>
        <fullName evidence="2">M15 family metallopeptidase</fullName>
    </submittedName>
</protein>
<feature type="domain" description="D-alanyl-D-alanine carboxypeptidase-like core" evidence="1">
    <location>
        <begin position="81"/>
        <end position="212"/>
    </location>
</feature>
<reference evidence="3" key="1">
    <citation type="journal article" date="2019" name="Int. J. Syst. Evol. Microbiol.">
        <title>The Global Catalogue of Microorganisms (GCM) 10K type strain sequencing project: providing services to taxonomists for standard genome sequencing and annotation.</title>
        <authorList>
            <consortium name="The Broad Institute Genomics Platform"/>
            <consortium name="The Broad Institute Genome Sequencing Center for Infectious Disease"/>
            <person name="Wu L."/>
            <person name="Ma J."/>
        </authorList>
    </citation>
    <scope>NUCLEOTIDE SEQUENCE [LARGE SCALE GENOMIC DNA]</scope>
    <source>
        <strain evidence="3">CCUG 62215</strain>
    </source>
</reference>
<accession>A0ABW3N8U4</accession>
<dbReference type="PANTHER" id="PTHR34385">
    <property type="entry name" value="D-ALANYL-D-ALANINE CARBOXYPEPTIDASE"/>
    <property type="match status" value="1"/>
</dbReference>
<gene>
    <name evidence="2" type="ORF">ACFQ1Q_12525</name>
</gene>
<dbReference type="PANTHER" id="PTHR34385:SF1">
    <property type="entry name" value="PEPTIDOGLYCAN L-ALANYL-D-GLUTAMATE ENDOPEPTIDASE CWLK"/>
    <property type="match status" value="1"/>
</dbReference>
<dbReference type="InterPro" id="IPR009045">
    <property type="entry name" value="Zn_M74/Hedgehog-like"/>
</dbReference>
<dbReference type="SUPFAM" id="SSF55166">
    <property type="entry name" value="Hedgehog/DD-peptidase"/>
    <property type="match status" value="1"/>
</dbReference>
<organism evidence="2 3">
    <name type="scientific">Winogradskyella litorisediminis</name>
    <dbReference type="NCBI Taxonomy" id="1156618"/>
    <lineage>
        <taxon>Bacteria</taxon>
        <taxon>Pseudomonadati</taxon>
        <taxon>Bacteroidota</taxon>
        <taxon>Flavobacteriia</taxon>
        <taxon>Flavobacteriales</taxon>
        <taxon>Flavobacteriaceae</taxon>
        <taxon>Winogradskyella</taxon>
    </lineage>
</organism>
<keyword evidence="3" id="KW-1185">Reference proteome</keyword>
<comment type="caution">
    <text evidence="2">The sequence shown here is derived from an EMBL/GenBank/DDBJ whole genome shotgun (WGS) entry which is preliminary data.</text>
</comment>
<dbReference type="CDD" id="cd14847">
    <property type="entry name" value="DD-carboxypeptidase_like"/>
    <property type="match status" value="1"/>
</dbReference>
<dbReference type="InterPro" id="IPR003709">
    <property type="entry name" value="VanY-like_core_dom"/>
</dbReference>
<dbReference type="Gene3D" id="3.30.1380.10">
    <property type="match status" value="1"/>
</dbReference>
<evidence type="ECO:0000313" key="3">
    <source>
        <dbReference type="Proteomes" id="UP001597013"/>
    </source>
</evidence>
<sequence>MKNLLFFFIFIILFNCNKNIEAKNTVKAELEHEVEDKVEDKVDAKDEIKIDKDFLLGKFDYKTHLDFIKVDSKLSSKVLFLQKETYVAFLKMHTVAKAEEINLIIISGTRNFEEQKRIWNRKWEKYKNLSPVERAEKIMEYSSMPATSRHHWGTDLDLNNLNNSYFDSGEGEKIYDWLVKNANDYGFYQVYNDKISGRTGYNLERWHWSYLPLASKYLKSYNSQISYDDISGFDGAEYADNLKSIQDYVNGISENAKKFEIKK</sequence>
<dbReference type="InterPro" id="IPR052179">
    <property type="entry name" value="DD-CPase-like"/>
</dbReference>